<dbReference type="EMBL" id="JAVIJP010000081">
    <property type="protein sequence ID" value="KAL3617444.1"/>
    <property type="molecule type" value="Genomic_DNA"/>
</dbReference>
<comment type="caution">
    <text evidence="2">The sequence shown here is derived from an EMBL/GenBank/DDBJ whole genome shotgun (WGS) entry which is preliminary data.</text>
</comment>
<evidence type="ECO:0000313" key="2">
    <source>
        <dbReference type="EMBL" id="KAL3617444.1"/>
    </source>
</evidence>
<keyword evidence="3" id="KW-1185">Reference proteome</keyword>
<evidence type="ECO:0000256" key="1">
    <source>
        <dbReference type="SAM" id="MobiDB-lite"/>
    </source>
</evidence>
<reference evidence="3" key="1">
    <citation type="journal article" date="2024" name="IScience">
        <title>Strigolactones Initiate the Formation of Haustorium-like Structures in Castilleja.</title>
        <authorList>
            <person name="Buerger M."/>
            <person name="Peterson D."/>
            <person name="Chory J."/>
        </authorList>
    </citation>
    <scope>NUCLEOTIDE SEQUENCE [LARGE SCALE GENOMIC DNA]</scope>
</reference>
<dbReference type="AlphaFoldDB" id="A0ABD3BJK2"/>
<feature type="region of interest" description="Disordered" evidence="1">
    <location>
        <begin position="42"/>
        <end position="67"/>
    </location>
</feature>
<proteinExistence type="predicted"/>
<gene>
    <name evidence="2" type="ORF">CASFOL_037765</name>
</gene>
<protein>
    <submittedName>
        <fullName evidence="2">Uncharacterized protein</fullName>
    </submittedName>
</protein>
<accession>A0ABD3BJK2</accession>
<sequence>MPPLKLLSQQTIRRIESGLEDSVSYSQSMDDEYEKLIRRMNPPRSCHSDIRHLSPPPSIDPAKKKKETPRSLFLSLPIRMGVEKVRIFRSGVWDGELYKNGSSEIINWSLRANSFDAFMNILYTVKVGMISVSLYTCT</sequence>
<organism evidence="2 3">
    <name type="scientific">Castilleja foliolosa</name>
    <dbReference type="NCBI Taxonomy" id="1961234"/>
    <lineage>
        <taxon>Eukaryota</taxon>
        <taxon>Viridiplantae</taxon>
        <taxon>Streptophyta</taxon>
        <taxon>Embryophyta</taxon>
        <taxon>Tracheophyta</taxon>
        <taxon>Spermatophyta</taxon>
        <taxon>Magnoliopsida</taxon>
        <taxon>eudicotyledons</taxon>
        <taxon>Gunneridae</taxon>
        <taxon>Pentapetalae</taxon>
        <taxon>asterids</taxon>
        <taxon>lamiids</taxon>
        <taxon>Lamiales</taxon>
        <taxon>Orobanchaceae</taxon>
        <taxon>Pedicularideae</taxon>
        <taxon>Castillejinae</taxon>
        <taxon>Castilleja</taxon>
    </lineage>
</organism>
<evidence type="ECO:0000313" key="3">
    <source>
        <dbReference type="Proteomes" id="UP001632038"/>
    </source>
</evidence>
<name>A0ABD3BJK2_9LAMI</name>
<dbReference type="Proteomes" id="UP001632038">
    <property type="component" value="Unassembled WGS sequence"/>
</dbReference>